<gene>
    <name evidence="2" type="ORF">BKA12_001176</name>
</gene>
<feature type="transmembrane region" description="Helical" evidence="1">
    <location>
        <begin position="56"/>
        <end position="78"/>
    </location>
</feature>
<organism evidence="2 3">
    <name type="scientific">Neomicrococcus lactis</name>
    <dbReference type="NCBI Taxonomy" id="732241"/>
    <lineage>
        <taxon>Bacteria</taxon>
        <taxon>Bacillati</taxon>
        <taxon>Actinomycetota</taxon>
        <taxon>Actinomycetes</taxon>
        <taxon>Micrococcales</taxon>
        <taxon>Micrococcaceae</taxon>
        <taxon>Neomicrococcus</taxon>
    </lineage>
</organism>
<keyword evidence="3" id="KW-1185">Reference proteome</keyword>
<dbReference type="RefSeq" id="WP_183641448.1">
    <property type="nucleotide sequence ID" value="NZ_JACHBL010000001.1"/>
</dbReference>
<proteinExistence type="predicted"/>
<accession>A0A7W8YB04</accession>
<keyword evidence="1" id="KW-1133">Transmembrane helix</keyword>
<keyword evidence="1" id="KW-0472">Membrane</keyword>
<protein>
    <submittedName>
        <fullName evidence="2">Uncharacterized membrane protein (DUF485 family)</fullName>
    </submittedName>
</protein>
<dbReference type="Proteomes" id="UP000523863">
    <property type="component" value="Unassembled WGS sequence"/>
</dbReference>
<name>A0A7W8YB04_9MICC</name>
<sequence>MTAPSPEHAPQTEAASSYRVRVVAPPDYFPAAPAKSARVAADYYFVQSLVRAQLRLSIMVAVGFIVLLVGIALIVAFWPEIRELRLFHIPLAWVVLGVGVYPILMLAAVLFTRGASKNERLYSDLVKDIAKDDPQNPVPR</sequence>
<reference evidence="2 3" key="1">
    <citation type="submission" date="2020-08" db="EMBL/GenBank/DDBJ databases">
        <title>Sequencing the genomes of 1000 actinobacteria strains.</title>
        <authorList>
            <person name="Klenk H.-P."/>
        </authorList>
    </citation>
    <scope>NUCLEOTIDE SEQUENCE [LARGE SCALE GENOMIC DNA]</scope>
    <source>
        <strain evidence="2 3">DSM 23694</strain>
    </source>
</reference>
<comment type="caution">
    <text evidence="2">The sequence shown here is derived from an EMBL/GenBank/DDBJ whole genome shotgun (WGS) entry which is preliminary data.</text>
</comment>
<evidence type="ECO:0000313" key="3">
    <source>
        <dbReference type="Proteomes" id="UP000523863"/>
    </source>
</evidence>
<feature type="transmembrane region" description="Helical" evidence="1">
    <location>
        <begin position="90"/>
        <end position="111"/>
    </location>
</feature>
<evidence type="ECO:0000313" key="2">
    <source>
        <dbReference type="EMBL" id="MBB5598096.1"/>
    </source>
</evidence>
<keyword evidence="1" id="KW-0812">Transmembrane</keyword>
<dbReference type="AlphaFoldDB" id="A0A7W8YB04"/>
<dbReference type="EMBL" id="JACHBL010000001">
    <property type="protein sequence ID" value="MBB5598096.1"/>
    <property type="molecule type" value="Genomic_DNA"/>
</dbReference>
<evidence type="ECO:0000256" key="1">
    <source>
        <dbReference type="SAM" id="Phobius"/>
    </source>
</evidence>